<dbReference type="EMBL" id="CAJHJT010000023">
    <property type="protein sequence ID" value="CAD7001933.1"/>
    <property type="molecule type" value="Genomic_DNA"/>
</dbReference>
<keyword evidence="2" id="KW-1185">Reference proteome</keyword>
<feature type="non-terminal residue" evidence="1">
    <location>
        <position position="1"/>
    </location>
</feature>
<protein>
    <submittedName>
        <fullName evidence="1">(Mediterranean fruit fly) hypothetical protein</fullName>
    </submittedName>
</protein>
<organism evidence="1 2">
    <name type="scientific">Ceratitis capitata</name>
    <name type="common">Mediterranean fruit fly</name>
    <name type="synonym">Tephritis capitata</name>
    <dbReference type="NCBI Taxonomy" id="7213"/>
    <lineage>
        <taxon>Eukaryota</taxon>
        <taxon>Metazoa</taxon>
        <taxon>Ecdysozoa</taxon>
        <taxon>Arthropoda</taxon>
        <taxon>Hexapoda</taxon>
        <taxon>Insecta</taxon>
        <taxon>Pterygota</taxon>
        <taxon>Neoptera</taxon>
        <taxon>Endopterygota</taxon>
        <taxon>Diptera</taxon>
        <taxon>Brachycera</taxon>
        <taxon>Muscomorpha</taxon>
        <taxon>Tephritoidea</taxon>
        <taxon>Tephritidae</taxon>
        <taxon>Ceratitis</taxon>
        <taxon>Ceratitis</taxon>
    </lineage>
</organism>
<dbReference type="Proteomes" id="UP000606786">
    <property type="component" value="Unassembled WGS sequence"/>
</dbReference>
<name>A0A811UXX1_CERCA</name>
<accession>A0A811UXX1</accession>
<dbReference type="AlphaFoldDB" id="A0A811UXX1"/>
<reference evidence="1" key="1">
    <citation type="submission" date="2020-11" db="EMBL/GenBank/DDBJ databases">
        <authorList>
            <person name="Whitehead M."/>
        </authorList>
    </citation>
    <scope>NUCLEOTIDE SEQUENCE</scope>
    <source>
        <strain evidence="1">EGII</strain>
    </source>
</reference>
<evidence type="ECO:0000313" key="1">
    <source>
        <dbReference type="EMBL" id="CAD7001933.1"/>
    </source>
</evidence>
<proteinExistence type="predicted"/>
<comment type="caution">
    <text evidence="1">The sequence shown here is derived from an EMBL/GenBank/DDBJ whole genome shotgun (WGS) entry which is preliminary data.</text>
</comment>
<gene>
    <name evidence="1" type="ORF">CCAP1982_LOCUS10420</name>
</gene>
<sequence>GWGYSSRTTHRRAPSFPQCYQSEVFRLLTCRPKLRRQTSSQKFKQHQALQMFNGIGVTSSLTT</sequence>
<evidence type="ECO:0000313" key="2">
    <source>
        <dbReference type="Proteomes" id="UP000606786"/>
    </source>
</evidence>